<dbReference type="Proteomes" id="UP000283090">
    <property type="component" value="Unassembled WGS sequence"/>
</dbReference>
<keyword evidence="2" id="KW-1133">Transmembrane helix</keyword>
<keyword evidence="4" id="KW-1185">Reference proteome</keyword>
<dbReference type="AlphaFoldDB" id="A0A437A707"/>
<comment type="caution">
    <text evidence="3">The sequence shown here is derived from an EMBL/GenBank/DDBJ whole genome shotgun (WGS) entry which is preliminary data.</text>
</comment>
<dbReference type="GeneID" id="93587458"/>
<keyword evidence="2" id="KW-0812">Transmembrane</keyword>
<keyword evidence="1" id="KW-0175">Coiled coil</keyword>
<accession>A0A437A707</accession>
<evidence type="ECO:0000313" key="4">
    <source>
        <dbReference type="Proteomes" id="UP000283090"/>
    </source>
</evidence>
<feature type="transmembrane region" description="Helical" evidence="2">
    <location>
        <begin position="61"/>
        <end position="82"/>
    </location>
</feature>
<dbReference type="RefSeq" id="XP_067492440.1">
    <property type="nucleotide sequence ID" value="XM_067634364.1"/>
</dbReference>
<keyword evidence="2" id="KW-0472">Membrane</keyword>
<evidence type="ECO:0000256" key="1">
    <source>
        <dbReference type="SAM" id="Coils"/>
    </source>
</evidence>
<dbReference type="EMBL" id="SAEB01000006">
    <property type="protein sequence ID" value="RVD86896.1"/>
    <property type="molecule type" value="Genomic_DNA"/>
</dbReference>
<evidence type="ECO:0000313" key="3">
    <source>
        <dbReference type="EMBL" id="RVD86896.1"/>
    </source>
</evidence>
<dbReference type="VEuPathDB" id="FungiDB:DFL_005147"/>
<proteinExistence type="predicted"/>
<sequence>MVITNIKRRIAEKKAEIGCNRVMLWEDKEHILRVKDQRAELKRSQVDYEGKAIMARERAGLAMLTGILVAILTLGLGFVYAMRAFKNSEEESQRAERYTTRATDCVNKANTLKSSYTILQSSTSSLGETDLRFTNEKTDLVQNLTEKEKLRSKLSSNVVHLERKVSVATSLSNDTARVEATYQTLSTNTEELRRNLQNSTRKCQDGTFVYHDKTAKYDIEGAGGSTYFFFPKPPINMKIQPHNAELSNYTQHNYFALKCCQFSKVTWV</sequence>
<reference evidence="3 4" key="1">
    <citation type="submission" date="2019-01" db="EMBL/GenBank/DDBJ databases">
        <title>Intercellular communication is required for trap formation in the nematode-trapping fungus Duddingtonia flagrans.</title>
        <authorList>
            <person name="Youssar L."/>
            <person name="Wernet V."/>
            <person name="Hensel N."/>
            <person name="Hildebrandt H.-G."/>
            <person name="Fischer R."/>
        </authorList>
    </citation>
    <scope>NUCLEOTIDE SEQUENCE [LARGE SCALE GENOMIC DNA]</scope>
    <source>
        <strain evidence="3 4">CBS H-5679</strain>
    </source>
</reference>
<feature type="coiled-coil region" evidence="1">
    <location>
        <begin position="144"/>
        <end position="202"/>
    </location>
</feature>
<protein>
    <submittedName>
        <fullName evidence="3">Uncharacterized protein</fullName>
    </submittedName>
</protein>
<evidence type="ECO:0000256" key="2">
    <source>
        <dbReference type="SAM" id="Phobius"/>
    </source>
</evidence>
<organism evidence="3 4">
    <name type="scientific">Arthrobotrys flagrans</name>
    <name type="common">Nematode-trapping fungus</name>
    <name type="synonym">Trichothecium flagrans</name>
    <dbReference type="NCBI Taxonomy" id="97331"/>
    <lineage>
        <taxon>Eukaryota</taxon>
        <taxon>Fungi</taxon>
        <taxon>Dikarya</taxon>
        <taxon>Ascomycota</taxon>
        <taxon>Pezizomycotina</taxon>
        <taxon>Orbiliomycetes</taxon>
        <taxon>Orbiliales</taxon>
        <taxon>Orbiliaceae</taxon>
        <taxon>Arthrobotrys</taxon>
    </lineage>
</organism>
<gene>
    <name evidence="3" type="ORF">DFL_005147</name>
</gene>
<name>A0A437A707_ARTFL</name>